<gene>
    <name evidence="1" type="ORF">PPL_05013</name>
</gene>
<comment type="caution">
    <text evidence="1">The sequence shown here is derived from an EMBL/GenBank/DDBJ whole genome shotgun (WGS) entry which is preliminary data.</text>
</comment>
<evidence type="ECO:0000313" key="2">
    <source>
        <dbReference type="Proteomes" id="UP000001396"/>
    </source>
</evidence>
<dbReference type="AlphaFoldDB" id="D3B969"/>
<dbReference type="RefSeq" id="XP_020434225.1">
    <property type="nucleotide sequence ID" value="XM_020575909.1"/>
</dbReference>
<keyword evidence="2" id="KW-1185">Reference proteome</keyword>
<organism evidence="1 2">
    <name type="scientific">Heterostelium pallidum (strain ATCC 26659 / Pp 5 / PN500)</name>
    <name type="common">Cellular slime mold</name>
    <name type="synonym">Polysphondylium pallidum</name>
    <dbReference type="NCBI Taxonomy" id="670386"/>
    <lineage>
        <taxon>Eukaryota</taxon>
        <taxon>Amoebozoa</taxon>
        <taxon>Evosea</taxon>
        <taxon>Eumycetozoa</taxon>
        <taxon>Dictyostelia</taxon>
        <taxon>Acytosteliales</taxon>
        <taxon>Acytosteliaceae</taxon>
        <taxon>Heterostelium</taxon>
    </lineage>
</organism>
<accession>D3B969</accession>
<dbReference type="GeneID" id="31360499"/>
<dbReference type="EMBL" id="ADBJ01000021">
    <property type="protein sequence ID" value="EFA82108.1"/>
    <property type="molecule type" value="Genomic_DNA"/>
</dbReference>
<sequence>MSNITVEFIEKGGASWFSISGVGVVEQTSEYPSRYTIDFKTVDDSEIPSSWSYSQKKLDKNIKKFRKLTSYNSGIFKLLGYIRLLYYKIK</sequence>
<dbReference type="Proteomes" id="UP000001396">
    <property type="component" value="Unassembled WGS sequence"/>
</dbReference>
<protein>
    <submittedName>
        <fullName evidence="1">Uncharacterized protein</fullName>
    </submittedName>
</protein>
<evidence type="ECO:0000313" key="1">
    <source>
        <dbReference type="EMBL" id="EFA82108.1"/>
    </source>
</evidence>
<proteinExistence type="predicted"/>
<dbReference type="InParanoid" id="D3B969"/>
<name>D3B969_HETP5</name>
<reference evidence="1 2" key="1">
    <citation type="journal article" date="2011" name="Genome Res.">
        <title>Phylogeny-wide analysis of social amoeba genomes highlights ancient origins for complex intercellular communication.</title>
        <authorList>
            <person name="Heidel A.J."/>
            <person name="Lawal H.M."/>
            <person name="Felder M."/>
            <person name="Schilde C."/>
            <person name="Helps N.R."/>
            <person name="Tunggal B."/>
            <person name="Rivero F."/>
            <person name="John U."/>
            <person name="Schleicher M."/>
            <person name="Eichinger L."/>
            <person name="Platzer M."/>
            <person name="Noegel A.A."/>
            <person name="Schaap P."/>
            <person name="Gloeckner G."/>
        </authorList>
    </citation>
    <scope>NUCLEOTIDE SEQUENCE [LARGE SCALE GENOMIC DNA]</scope>
    <source>
        <strain evidence="2">ATCC 26659 / Pp 5 / PN500</strain>
    </source>
</reference>